<keyword evidence="2 6" id="KW-0812">Transmembrane</keyword>
<dbReference type="GO" id="GO:0005886">
    <property type="term" value="C:plasma membrane"/>
    <property type="evidence" value="ECO:0007669"/>
    <property type="project" value="TreeGrafter"/>
</dbReference>
<dbReference type="AlphaFoldDB" id="A0AAN6YAL5"/>
<evidence type="ECO:0000256" key="2">
    <source>
        <dbReference type="ARBA" id="ARBA00022692"/>
    </source>
</evidence>
<dbReference type="PANTHER" id="PTHR23112:SF0">
    <property type="entry name" value="TRANSMEMBRANE PROTEIN 116"/>
    <property type="match status" value="1"/>
</dbReference>
<feature type="compositionally biased region" description="Pro residues" evidence="5">
    <location>
        <begin position="273"/>
        <end position="285"/>
    </location>
</feature>
<feature type="transmembrane region" description="Helical" evidence="6">
    <location>
        <begin position="123"/>
        <end position="145"/>
    </location>
</feature>
<feature type="region of interest" description="Disordered" evidence="5">
    <location>
        <begin position="264"/>
        <end position="305"/>
    </location>
</feature>
<dbReference type="InterPro" id="IPR000832">
    <property type="entry name" value="GPCR_2_secretin-like"/>
</dbReference>
<comment type="caution">
    <text evidence="8">The sequence shown here is derived from an EMBL/GenBank/DDBJ whole genome shotgun (WGS) entry which is preliminary data.</text>
</comment>
<gene>
    <name evidence="8" type="ORF">QBC37DRAFT_482323</name>
</gene>
<sequence length="474" mass="53194">MGKSTVFQDDQIQTLVILERTGGSLSLFAVVLIFIAYGMFDRLRTLPNTFIVFASIANMFASIASIIAYDGVVLGQTSSLCQAQGFLFHLFVQSDPWWSLAMAVNVLLVFFKGANPHTIKKWGWLYCLICYGGPFVIAMVCLLLREPNKTVVYGSAGLWCWVSNDWNNLRIYTYYMLIWICILTSLLIYLGIGIYVFRARNRLKQLSGNGNMRGTFEHPALSQENEEQKDNNRSSGASTCEWPLRSDSAGAVLSPTSLNHDEISRPEQILSPPYSPDPTRSPLPPRYQTLESREPFSPRLPVSPHSAKRGMRRVISRFAIEDPVKRAYLRTAVLFALSVVVTWIPSSINRIRGLIYPDSPYPYNVATAAVLPLQGLWNGIIFFVTSWKNLRISIRDMMTPGKGVVELTDQPSRTIKVTYDIWRDTEAGDGDALGLRSTRRESWDFVDQGQDSVSEHGITEVTSNITANNRNGHG</sequence>
<evidence type="ECO:0000259" key="7">
    <source>
        <dbReference type="PROSITE" id="PS50261"/>
    </source>
</evidence>
<dbReference type="Proteomes" id="UP001301769">
    <property type="component" value="Unassembled WGS sequence"/>
</dbReference>
<feature type="region of interest" description="Disordered" evidence="5">
    <location>
        <begin position="214"/>
        <end position="243"/>
    </location>
</feature>
<dbReference type="Pfam" id="PF00002">
    <property type="entry name" value="7tm_2"/>
    <property type="match status" value="1"/>
</dbReference>
<evidence type="ECO:0000313" key="9">
    <source>
        <dbReference type="Proteomes" id="UP001301769"/>
    </source>
</evidence>
<evidence type="ECO:0000256" key="5">
    <source>
        <dbReference type="SAM" id="MobiDB-lite"/>
    </source>
</evidence>
<dbReference type="Gene3D" id="1.20.1070.10">
    <property type="entry name" value="Rhodopsin 7-helix transmembrane proteins"/>
    <property type="match status" value="1"/>
</dbReference>
<evidence type="ECO:0000256" key="1">
    <source>
        <dbReference type="ARBA" id="ARBA00004141"/>
    </source>
</evidence>
<keyword evidence="4 6" id="KW-0472">Membrane</keyword>
<dbReference type="InterPro" id="IPR017981">
    <property type="entry name" value="GPCR_2-like_7TM"/>
</dbReference>
<dbReference type="SUPFAM" id="SSF81321">
    <property type="entry name" value="Family A G protein-coupled receptor-like"/>
    <property type="match status" value="1"/>
</dbReference>
<comment type="subcellular location">
    <subcellularLocation>
        <location evidence="1">Membrane</location>
        <topology evidence="1">Multi-pass membrane protein</topology>
    </subcellularLocation>
</comment>
<evidence type="ECO:0000256" key="4">
    <source>
        <dbReference type="ARBA" id="ARBA00023136"/>
    </source>
</evidence>
<reference evidence="8" key="1">
    <citation type="journal article" date="2023" name="Mol. Phylogenet. Evol.">
        <title>Genome-scale phylogeny and comparative genomics of the fungal order Sordariales.</title>
        <authorList>
            <person name="Hensen N."/>
            <person name="Bonometti L."/>
            <person name="Westerberg I."/>
            <person name="Brannstrom I.O."/>
            <person name="Guillou S."/>
            <person name="Cros-Aarteil S."/>
            <person name="Calhoun S."/>
            <person name="Haridas S."/>
            <person name="Kuo A."/>
            <person name="Mondo S."/>
            <person name="Pangilinan J."/>
            <person name="Riley R."/>
            <person name="LaButti K."/>
            <person name="Andreopoulos B."/>
            <person name="Lipzen A."/>
            <person name="Chen C."/>
            <person name="Yan M."/>
            <person name="Daum C."/>
            <person name="Ng V."/>
            <person name="Clum A."/>
            <person name="Steindorff A."/>
            <person name="Ohm R.A."/>
            <person name="Martin F."/>
            <person name="Silar P."/>
            <person name="Natvig D.O."/>
            <person name="Lalanne C."/>
            <person name="Gautier V."/>
            <person name="Ament-Velasquez S.L."/>
            <person name="Kruys A."/>
            <person name="Hutchinson M.I."/>
            <person name="Powell A.J."/>
            <person name="Barry K."/>
            <person name="Miller A.N."/>
            <person name="Grigoriev I.V."/>
            <person name="Debuchy R."/>
            <person name="Gladieux P."/>
            <person name="Hiltunen Thoren M."/>
            <person name="Johannesson H."/>
        </authorList>
    </citation>
    <scope>NUCLEOTIDE SEQUENCE</scope>
    <source>
        <strain evidence="8">PSN293</strain>
    </source>
</reference>
<protein>
    <recommendedName>
        <fullName evidence="7">G-protein coupled receptors family 2 profile 2 domain-containing protein</fullName>
    </recommendedName>
</protein>
<evidence type="ECO:0000313" key="8">
    <source>
        <dbReference type="EMBL" id="KAK4214426.1"/>
    </source>
</evidence>
<reference evidence="8" key="2">
    <citation type="submission" date="2023-05" db="EMBL/GenBank/DDBJ databases">
        <authorList>
            <consortium name="Lawrence Berkeley National Laboratory"/>
            <person name="Steindorff A."/>
            <person name="Hensen N."/>
            <person name="Bonometti L."/>
            <person name="Westerberg I."/>
            <person name="Brannstrom I.O."/>
            <person name="Guillou S."/>
            <person name="Cros-Aarteil S."/>
            <person name="Calhoun S."/>
            <person name="Haridas S."/>
            <person name="Kuo A."/>
            <person name="Mondo S."/>
            <person name="Pangilinan J."/>
            <person name="Riley R."/>
            <person name="Labutti K."/>
            <person name="Andreopoulos B."/>
            <person name="Lipzen A."/>
            <person name="Chen C."/>
            <person name="Yanf M."/>
            <person name="Daum C."/>
            <person name="Ng V."/>
            <person name="Clum A."/>
            <person name="Ohm R."/>
            <person name="Martin F."/>
            <person name="Silar P."/>
            <person name="Natvig D."/>
            <person name="Lalanne C."/>
            <person name="Gautier V."/>
            <person name="Ament-Velasquez S.L."/>
            <person name="Kruys A."/>
            <person name="Hutchinson M.I."/>
            <person name="Powell A.J."/>
            <person name="Barry K."/>
            <person name="Miller A.N."/>
            <person name="Grigoriev I.V."/>
            <person name="Debuchy R."/>
            <person name="Gladieux P."/>
            <person name="Thoren M.H."/>
            <person name="Johannesson H."/>
        </authorList>
    </citation>
    <scope>NUCLEOTIDE SEQUENCE</scope>
    <source>
        <strain evidence="8">PSN293</strain>
    </source>
</reference>
<dbReference type="GO" id="GO:0007189">
    <property type="term" value="P:adenylate cyclase-activating G protein-coupled receptor signaling pathway"/>
    <property type="evidence" value="ECO:0007669"/>
    <property type="project" value="TreeGrafter"/>
</dbReference>
<dbReference type="GO" id="GO:0004930">
    <property type="term" value="F:G protein-coupled receptor activity"/>
    <property type="evidence" value="ECO:0007669"/>
    <property type="project" value="InterPro"/>
</dbReference>
<feature type="transmembrane region" description="Helical" evidence="6">
    <location>
        <begin position="50"/>
        <end position="69"/>
    </location>
</feature>
<feature type="transmembrane region" description="Helical" evidence="6">
    <location>
        <begin position="20"/>
        <end position="38"/>
    </location>
</feature>
<dbReference type="EMBL" id="MU858094">
    <property type="protein sequence ID" value="KAK4214426.1"/>
    <property type="molecule type" value="Genomic_DNA"/>
</dbReference>
<keyword evidence="9" id="KW-1185">Reference proteome</keyword>
<feature type="domain" description="G-protein coupled receptors family 2 profile 2" evidence="7">
    <location>
        <begin position="15"/>
        <end position="201"/>
    </location>
</feature>
<feature type="transmembrane region" description="Helical" evidence="6">
    <location>
        <begin position="172"/>
        <end position="197"/>
    </location>
</feature>
<dbReference type="PROSITE" id="PS50261">
    <property type="entry name" value="G_PROTEIN_RECEP_F2_4"/>
    <property type="match status" value="1"/>
</dbReference>
<keyword evidence="3 6" id="KW-1133">Transmembrane helix</keyword>
<proteinExistence type="predicted"/>
<dbReference type="PANTHER" id="PTHR23112">
    <property type="entry name" value="G PROTEIN-COUPLED RECEPTOR 157-RELATED"/>
    <property type="match status" value="1"/>
</dbReference>
<dbReference type="GO" id="GO:0007166">
    <property type="term" value="P:cell surface receptor signaling pathway"/>
    <property type="evidence" value="ECO:0007669"/>
    <property type="project" value="InterPro"/>
</dbReference>
<organism evidence="8 9">
    <name type="scientific">Rhypophila decipiens</name>
    <dbReference type="NCBI Taxonomy" id="261697"/>
    <lineage>
        <taxon>Eukaryota</taxon>
        <taxon>Fungi</taxon>
        <taxon>Dikarya</taxon>
        <taxon>Ascomycota</taxon>
        <taxon>Pezizomycotina</taxon>
        <taxon>Sordariomycetes</taxon>
        <taxon>Sordariomycetidae</taxon>
        <taxon>Sordariales</taxon>
        <taxon>Naviculisporaceae</taxon>
        <taxon>Rhypophila</taxon>
    </lineage>
</organism>
<feature type="transmembrane region" description="Helical" evidence="6">
    <location>
        <begin position="96"/>
        <end position="111"/>
    </location>
</feature>
<accession>A0AAN6YAL5</accession>
<feature type="transmembrane region" description="Helical" evidence="6">
    <location>
        <begin position="365"/>
        <end position="387"/>
    </location>
</feature>
<name>A0AAN6YAL5_9PEZI</name>
<evidence type="ECO:0000256" key="6">
    <source>
        <dbReference type="SAM" id="Phobius"/>
    </source>
</evidence>
<feature type="transmembrane region" description="Helical" evidence="6">
    <location>
        <begin position="327"/>
        <end position="345"/>
    </location>
</feature>
<evidence type="ECO:0000256" key="3">
    <source>
        <dbReference type="ARBA" id="ARBA00022989"/>
    </source>
</evidence>